<dbReference type="PIRSF" id="PIRSF018153">
    <property type="entry name" value="Glyco_trans_15"/>
    <property type="match status" value="1"/>
</dbReference>
<keyword evidence="4" id="KW-0812">Transmembrane</keyword>
<feature type="active site" description="Nucleophile" evidence="3">
    <location>
        <position position="305"/>
    </location>
</feature>
<accession>A0A137PB49</accession>
<dbReference type="Pfam" id="PF01793">
    <property type="entry name" value="Glyco_transf_15"/>
    <property type="match status" value="1"/>
</dbReference>
<evidence type="ECO:0000313" key="6">
    <source>
        <dbReference type="Proteomes" id="UP000070444"/>
    </source>
</evidence>
<dbReference type="InterPro" id="IPR029044">
    <property type="entry name" value="Nucleotide-diphossugar_trans"/>
</dbReference>
<reference evidence="5 6" key="1">
    <citation type="journal article" date="2015" name="Genome Biol. Evol.">
        <title>Phylogenomic analyses indicate that early fungi evolved digesting cell walls of algal ancestors of land plants.</title>
        <authorList>
            <person name="Chang Y."/>
            <person name="Wang S."/>
            <person name="Sekimoto S."/>
            <person name="Aerts A.L."/>
            <person name="Choi C."/>
            <person name="Clum A."/>
            <person name="LaButti K.M."/>
            <person name="Lindquist E.A."/>
            <person name="Yee Ngan C."/>
            <person name="Ohm R.A."/>
            <person name="Salamov A.A."/>
            <person name="Grigoriev I.V."/>
            <person name="Spatafora J.W."/>
            <person name="Berbee M.L."/>
        </authorList>
    </citation>
    <scope>NUCLEOTIDE SEQUENCE [LARGE SCALE GENOMIC DNA]</scope>
    <source>
        <strain evidence="5 6">NRRL 28638</strain>
    </source>
</reference>
<dbReference type="GO" id="GO:0000026">
    <property type="term" value="F:alpha-1,2-mannosyltransferase activity"/>
    <property type="evidence" value="ECO:0007669"/>
    <property type="project" value="TreeGrafter"/>
</dbReference>
<keyword evidence="4" id="KW-1133">Transmembrane helix</keyword>
<dbReference type="OrthoDB" id="439943at2759"/>
<dbReference type="GO" id="GO:0016020">
    <property type="term" value="C:membrane"/>
    <property type="evidence" value="ECO:0007669"/>
    <property type="project" value="InterPro"/>
</dbReference>
<evidence type="ECO:0000256" key="4">
    <source>
        <dbReference type="SAM" id="Phobius"/>
    </source>
</evidence>
<name>A0A137PB49_CONC2</name>
<dbReference type="InterPro" id="IPR002685">
    <property type="entry name" value="Glyco_trans_15"/>
</dbReference>
<dbReference type="FunFam" id="3.90.550.10:FF:000051">
    <property type="entry name" value="Alpha-1,2-mannosyltransferase (Ktr4)"/>
    <property type="match status" value="1"/>
</dbReference>
<dbReference type="AlphaFoldDB" id="A0A137PB49"/>
<proteinExistence type="inferred from homology"/>
<protein>
    <submittedName>
        <fullName evidence="5">Glycosyltransferase family 15 protein</fullName>
    </submittedName>
</protein>
<dbReference type="SUPFAM" id="SSF53448">
    <property type="entry name" value="Nucleotide-diphospho-sugar transferases"/>
    <property type="match status" value="1"/>
</dbReference>
<dbReference type="PANTHER" id="PTHR31121:SF6">
    <property type="entry name" value="ALPHA-1,2 MANNOSYLTRANSFERASE KTR1"/>
    <property type="match status" value="1"/>
</dbReference>
<organism evidence="5 6">
    <name type="scientific">Conidiobolus coronatus (strain ATCC 28846 / CBS 209.66 / NRRL 28638)</name>
    <name type="common">Delacroixia coronata</name>
    <dbReference type="NCBI Taxonomy" id="796925"/>
    <lineage>
        <taxon>Eukaryota</taxon>
        <taxon>Fungi</taxon>
        <taxon>Fungi incertae sedis</taxon>
        <taxon>Zoopagomycota</taxon>
        <taxon>Entomophthoromycotina</taxon>
        <taxon>Entomophthoromycetes</taxon>
        <taxon>Entomophthorales</taxon>
        <taxon>Ancylistaceae</taxon>
        <taxon>Conidiobolus</taxon>
    </lineage>
</organism>
<evidence type="ECO:0000256" key="1">
    <source>
        <dbReference type="ARBA" id="ARBA00007677"/>
    </source>
</evidence>
<dbReference type="PANTHER" id="PTHR31121">
    <property type="entry name" value="ALPHA-1,2 MANNOSYLTRANSFERASE KTR1"/>
    <property type="match status" value="1"/>
</dbReference>
<keyword evidence="6" id="KW-1185">Reference proteome</keyword>
<evidence type="ECO:0000256" key="2">
    <source>
        <dbReference type="ARBA" id="ARBA00022679"/>
    </source>
</evidence>
<evidence type="ECO:0000256" key="3">
    <source>
        <dbReference type="PIRSR" id="PIRSR018153-1"/>
    </source>
</evidence>
<sequence>MQGSGNKFYIILLISAVWILSLFLMKPSHDTAVSSTTKASVEQIVEKPVEKHVGTGLGTDLIVSAPQDEHTIEEAGVLHAKKPQVGKMKAVFVVLVRNKELEKWLNSMRELEDRFNREYNYPYLFLNEQDFTEEFKQRVHSHTKAKVEFGKIPKEHWGYPDFIDQEKARKHREDSKGKFEYGDSESYRHMCRFESGFFFRHPLLEKYEYYWRVEPDVHFVCDIAFDPFEYLHKNNKKYGFTITMHENHNTIPTLWKTVHNYIQENDLVKTLPKHNSAWFISEADGVNYKSVETGYNGCHFWTNFEIASLSLWRDQKYLDYFNYLDKSGGFFYERWGDAPVHSIYVSYFLEKSEVHFFDEIGYTHDGLTHCPSTKALRQKNCHCDLSKTMDKEGYSCYGRWLENLEK</sequence>
<keyword evidence="2 5" id="KW-0808">Transferase</keyword>
<comment type="similarity">
    <text evidence="1">Belongs to the glycosyltransferase 15 family.</text>
</comment>
<dbReference type="EMBL" id="KQ964458">
    <property type="protein sequence ID" value="KXN72204.1"/>
    <property type="molecule type" value="Genomic_DNA"/>
</dbReference>
<dbReference type="GO" id="GO:0005794">
    <property type="term" value="C:Golgi apparatus"/>
    <property type="evidence" value="ECO:0007669"/>
    <property type="project" value="TreeGrafter"/>
</dbReference>
<dbReference type="OMA" id="THETWVN"/>
<feature type="transmembrane region" description="Helical" evidence="4">
    <location>
        <begin position="7"/>
        <end position="25"/>
    </location>
</feature>
<dbReference type="GO" id="GO:0006487">
    <property type="term" value="P:protein N-linked glycosylation"/>
    <property type="evidence" value="ECO:0007669"/>
    <property type="project" value="TreeGrafter"/>
</dbReference>
<evidence type="ECO:0000313" key="5">
    <source>
        <dbReference type="EMBL" id="KXN72204.1"/>
    </source>
</evidence>
<keyword evidence="4" id="KW-0472">Membrane</keyword>
<dbReference type="GO" id="GO:0000032">
    <property type="term" value="P:cell wall mannoprotein biosynthetic process"/>
    <property type="evidence" value="ECO:0007669"/>
    <property type="project" value="TreeGrafter"/>
</dbReference>
<dbReference type="Gene3D" id="3.90.550.10">
    <property type="entry name" value="Spore Coat Polysaccharide Biosynthesis Protein SpsA, Chain A"/>
    <property type="match status" value="1"/>
</dbReference>
<dbReference type="Proteomes" id="UP000070444">
    <property type="component" value="Unassembled WGS sequence"/>
</dbReference>
<gene>
    <name evidence="5" type="ORF">CONCODRAFT_84226</name>
</gene>